<proteinExistence type="predicted"/>
<keyword evidence="4" id="KW-1185">Reference proteome</keyword>
<evidence type="ECO:0008006" key="5">
    <source>
        <dbReference type="Google" id="ProtNLM"/>
    </source>
</evidence>
<reference evidence="3 4" key="1">
    <citation type="submission" date="2016-10" db="EMBL/GenBank/DDBJ databases">
        <authorList>
            <person name="Varghese N."/>
            <person name="Submissions S."/>
        </authorList>
    </citation>
    <scope>NUCLEOTIDE SEQUENCE [LARGE SCALE GENOMIC DNA]</scope>
    <source>
        <strain evidence="3 4">DSM 25353</strain>
    </source>
</reference>
<feature type="region of interest" description="Disordered" evidence="1">
    <location>
        <begin position="382"/>
        <end position="402"/>
    </location>
</feature>
<comment type="caution">
    <text evidence="3">The sequence shown here is derived from an EMBL/GenBank/DDBJ whole genome shotgun (WGS) entry which is preliminary data.</text>
</comment>
<keyword evidence="2" id="KW-0732">Signal</keyword>
<feature type="signal peptide" evidence="2">
    <location>
        <begin position="1"/>
        <end position="22"/>
    </location>
</feature>
<evidence type="ECO:0000256" key="1">
    <source>
        <dbReference type="SAM" id="MobiDB-lite"/>
    </source>
</evidence>
<organism evidence="3 4">
    <name type="scientific">Hydrobacter penzbergensis</name>
    <dbReference type="NCBI Taxonomy" id="1235997"/>
    <lineage>
        <taxon>Bacteria</taxon>
        <taxon>Pseudomonadati</taxon>
        <taxon>Bacteroidota</taxon>
        <taxon>Chitinophagia</taxon>
        <taxon>Chitinophagales</taxon>
        <taxon>Chitinophagaceae</taxon>
        <taxon>Hydrobacter</taxon>
    </lineage>
</organism>
<dbReference type="PROSITE" id="PS51257">
    <property type="entry name" value="PROKAR_LIPOPROTEIN"/>
    <property type="match status" value="1"/>
</dbReference>
<sequence length="485" mass="54442">MKHCIKRAWVAWLLMPVLFSCATYNSKMSAYYNQVSASHYRHADHMLEQNGYLQHPRNSLLYYMERGQMLHLQGLYDSSNLFLNLADGYIENKHKSLGNAITSLMLNPMTAPYLGEDFERFMVHYYKALNYLYLGKTDDALVEARRISLSTQTQEDKFKPGANRYTKDAFALNVQGMIYEAAGMINDAFIAYRNAADVYLKEPNNRYYGVSMPSQLKQDVLRTAALMGFNDQLDFYGKKFNTTYKTRDTSNAGGELVVFFERGMAPAKTEQNFILAQSGDGNGVFVFNGPYGTFDVSSANSFSASLKNFRTIRVAIPIYEPRSYNNVQGTATADGAAYSSELAEDINTIAPAVLKERIVKEVTNALLRQAFKLGMEKGASEATKAAVKNNSKEKDEGKKERNAEAAALVTGLVVNMFNTATEKADTRNWQSLPAYIQYVRIPLKKGANDIRLRLGNAEKTIRVEGKTGLQLYNWRVPDNSITVAP</sequence>
<dbReference type="EMBL" id="FNNO01000014">
    <property type="protein sequence ID" value="SDX36979.1"/>
    <property type="molecule type" value="Genomic_DNA"/>
</dbReference>
<evidence type="ECO:0000313" key="4">
    <source>
        <dbReference type="Proteomes" id="UP000198711"/>
    </source>
</evidence>
<gene>
    <name evidence="3" type="ORF">SAMN05444410_11461</name>
</gene>
<evidence type="ECO:0000256" key="2">
    <source>
        <dbReference type="SAM" id="SignalP"/>
    </source>
</evidence>
<evidence type="ECO:0000313" key="3">
    <source>
        <dbReference type="EMBL" id="SDX36979.1"/>
    </source>
</evidence>
<dbReference type="AlphaFoldDB" id="A0A8X8IH28"/>
<feature type="chain" id="PRO_5036447746" description="SusD family protein" evidence="2">
    <location>
        <begin position="23"/>
        <end position="485"/>
    </location>
</feature>
<dbReference type="RefSeq" id="WP_139173944.1">
    <property type="nucleotide sequence ID" value="NZ_FNNO01000014.1"/>
</dbReference>
<name>A0A8X8IH28_9BACT</name>
<accession>A0A8X8IH28</accession>
<feature type="compositionally biased region" description="Basic and acidic residues" evidence="1">
    <location>
        <begin position="390"/>
        <end position="402"/>
    </location>
</feature>
<dbReference type="Proteomes" id="UP000198711">
    <property type="component" value="Unassembled WGS sequence"/>
</dbReference>
<protein>
    <recommendedName>
        <fullName evidence="5">SusD family protein</fullName>
    </recommendedName>
</protein>